<dbReference type="EMBL" id="CASHSV030000109">
    <property type="protein sequence ID" value="CAJ2650972.1"/>
    <property type="molecule type" value="Genomic_DNA"/>
</dbReference>
<protein>
    <submittedName>
        <fullName evidence="1">Uncharacterized protein</fullName>
    </submittedName>
</protein>
<dbReference type="Proteomes" id="UP001177021">
    <property type="component" value="Unassembled WGS sequence"/>
</dbReference>
<evidence type="ECO:0000313" key="1">
    <source>
        <dbReference type="EMBL" id="CAJ2650972.1"/>
    </source>
</evidence>
<evidence type="ECO:0000313" key="2">
    <source>
        <dbReference type="Proteomes" id="UP001177021"/>
    </source>
</evidence>
<gene>
    <name evidence="1" type="ORF">MILVUS5_LOCUS18683</name>
</gene>
<organism evidence="1 2">
    <name type="scientific">Trifolium pratense</name>
    <name type="common">Red clover</name>
    <dbReference type="NCBI Taxonomy" id="57577"/>
    <lineage>
        <taxon>Eukaryota</taxon>
        <taxon>Viridiplantae</taxon>
        <taxon>Streptophyta</taxon>
        <taxon>Embryophyta</taxon>
        <taxon>Tracheophyta</taxon>
        <taxon>Spermatophyta</taxon>
        <taxon>Magnoliopsida</taxon>
        <taxon>eudicotyledons</taxon>
        <taxon>Gunneridae</taxon>
        <taxon>Pentapetalae</taxon>
        <taxon>rosids</taxon>
        <taxon>fabids</taxon>
        <taxon>Fabales</taxon>
        <taxon>Fabaceae</taxon>
        <taxon>Papilionoideae</taxon>
        <taxon>50 kb inversion clade</taxon>
        <taxon>NPAAA clade</taxon>
        <taxon>Hologalegina</taxon>
        <taxon>IRL clade</taxon>
        <taxon>Trifolieae</taxon>
        <taxon>Trifolium</taxon>
    </lineage>
</organism>
<name>A0ACB0K5J6_TRIPR</name>
<comment type="caution">
    <text evidence="1">The sequence shown here is derived from an EMBL/GenBank/DDBJ whole genome shotgun (WGS) entry which is preliminary data.</text>
</comment>
<reference evidence="1" key="1">
    <citation type="submission" date="2023-10" db="EMBL/GenBank/DDBJ databases">
        <authorList>
            <person name="Rodriguez Cubillos JULIANA M."/>
            <person name="De Vega J."/>
        </authorList>
    </citation>
    <scope>NUCLEOTIDE SEQUENCE</scope>
</reference>
<accession>A0ACB0K5J6</accession>
<proteinExistence type="predicted"/>
<sequence>MANKFVALLLLVSLVVAQGENNEYLTPAECFDYCYHAMLMPKAVAETICKWRCEQFGMLKALNVHGIDGNARKNGPVGSLASSPVSAQKYDQEMLKMKIKD</sequence>
<keyword evidence="2" id="KW-1185">Reference proteome</keyword>